<comment type="similarity">
    <text evidence="3">Belongs to the GPAT/DAPAT family.</text>
</comment>
<dbReference type="PANTHER" id="PTHR12563">
    <property type="entry name" value="GLYCEROL-3-PHOSPHATE ACYLTRANSFERASE"/>
    <property type="match status" value="1"/>
</dbReference>
<keyword evidence="6" id="KW-0808">Transferase</keyword>
<evidence type="ECO:0000256" key="2">
    <source>
        <dbReference type="ARBA" id="ARBA00004765"/>
    </source>
</evidence>
<comment type="subcellular location">
    <subcellularLocation>
        <location evidence="1">Endomembrane system</location>
        <topology evidence="1">Peripheral membrane protein</topology>
    </subcellularLocation>
</comment>
<keyword evidence="7" id="KW-0472">Membrane</keyword>
<evidence type="ECO:0000256" key="5">
    <source>
        <dbReference type="ARBA" id="ARBA00013432"/>
    </source>
</evidence>
<comment type="catalytic activity">
    <reaction evidence="9">
        <text>sn-glycerol 3-phosphate + an acyl-CoA = a 1-acyl-sn-glycero-3-phosphate + CoA</text>
        <dbReference type="Rhea" id="RHEA:15325"/>
        <dbReference type="ChEBI" id="CHEBI:57287"/>
        <dbReference type="ChEBI" id="CHEBI:57597"/>
        <dbReference type="ChEBI" id="CHEBI:57970"/>
        <dbReference type="ChEBI" id="CHEBI:58342"/>
        <dbReference type="EC" id="2.3.1.15"/>
    </reaction>
</comment>
<keyword evidence="13" id="KW-1185">Reference proteome</keyword>
<dbReference type="EMBL" id="CP089982">
    <property type="protein sequence ID" value="WXA97335.1"/>
    <property type="molecule type" value="Genomic_DNA"/>
</dbReference>
<dbReference type="InterPro" id="IPR022284">
    <property type="entry name" value="GPAT/DHAPAT"/>
</dbReference>
<evidence type="ECO:0000256" key="4">
    <source>
        <dbReference type="ARBA" id="ARBA00013113"/>
    </source>
</evidence>
<evidence type="ECO:0000259" key="11">
    <source>
        <dbReference type="SMART" id="SM00563"/>
    </source>
</evidence>
<dbReference type="Pfam" id="PF01553">
    <property type="entry name" value="Acyltransferase"/>
    <property type="match status" value="1"/>
</dbReference>
<protein>
    <recommendedName>
        <fullName evidence="5">Glycerol-3-phosphate acyltransferase</fullName>
        <ecNumber evidence="4">2.3.1.15</ecNumber>
    </recommendedName>
</protein>
<feature type="domain" description="Phospholipid/glycerol acyltransferase" evidence="11">
    <location>
        <begin position="354"/>
        <end position="481"/>
    </location>
</feature>
<dbReference type="InterPro" id="IPR041728">
    <property type="entry name" value="GPAT/DHAPAT_LPLAT"/>
</dbReference>
<feature type="region of interest" description="Disordered" evidence="10">
    <location>
        <begin position="536"/>
        <end position="560"/>
    </location>
</feature>
<dbReference type="InterPro" id="IPR002123">
    <property type="entry name" value="Plipid/glycerol_acylTrfase"/>
</dbReference>
<organism evidence="12 13">
    <name type="scientific">Pendulispora brunnea</name>
    <dbReference type="NCBI Taxonomy" id="2905690"/>
    <lineage>
        <taxon>Bacteria</taxon>
        <taxon>Pseudomonadati</taxon>
        <taxon>Myxococcota</taxon>
        <taxon>Myxococcia</taxon>
        <taxon>Myxococcales</taxon>
        <taxon>Sorangiineae</taxon>
        <taxon>Pendulisporaceae</taxon>
        <taxon>Pendulispora</taxon>
    </lineage>
</organism>
<dbReference type="EC" id="2.3.1.15" evidence="4"/>
<name>A0ABZ2KF60_9BACT</name>
<gene>
    <name evidence="12" type="ORF">LZC95_10860</name>
</gene>
<evidence type="ECO:0000313" key="13">
    <source>
        <dbReference type="Proteomes" id="UP001379533"/>
    </source>
</evidence>
<comment type="pathway">
    <text evidence="2">Phospholipid metabolism; CDP-diacylglycerol biosynthesis; CDP-diacylglycerol from sn-glycerol 3-phosphate: step 1/3.</text>
</comment>
<evidence type="ECO:0000313" key="12">
    <source>
        <dbReference type="EMBL" id="WXA97335.1"/>
    </source>
</evidence>
<keyword evidence="8 12" id="KW-0012">Acyltransferase</keyword>
<dbReference type="GO" id="GO:0016746">
    <property type="term" value="F:acyltransferase activity"/>
    <property type="evidence" value="ECO:0007669"/>
    <property type="project" value="UniProtKB-KW"/>
</dbReference>
<dbReference type="RefSeq" id="WP_394847951.1">
    <property type="nucleotide sequence ID" value="NZ_CP089982.1"/>
</dbReference>
<dbReference type="PANTHER" id="PTHR12563:SF17">
    <property type="entry name" value="DIHYDROXYACETONE PHOSPHATE ACYLTRANSFERASE"/>
    <property type="match status" value="1"/>
</dbReference>
<dbReference type="InterPro" id="IPR045520">
    <property type="entry name" value="GPAT/DHAPAT_C"/>
</dbReference>
<evidence type="ECO:0000256" key="3">
    <source>
        <dbReference type="ARBA" id="ARBA00007937"/>
    </source>
</evidence>
<evidence type="ECO:0000256" key="1">
    <source>
        <dbReference type="ARBA" id="ARBA00004184"/>
    </source>
</evidence>
<dbReference type="Proteomes" id="UP001379533">
    <property type="component" value="Chromosome"/>
</dbReference>
<dbReference type="CDD" id="cd07993">
    <property type="entry name" value="LPLAT_DHAPAT-like"/>
    <property type="match status" value="1"/>
</dbReference>
<dbReference type="SUPFAM" id="SSF69593">
    <property type="entry name" value="Glycerol-3-phosphate (1)-acyltransferase"/>
    <property type="match status" value="1"/>
</dbReference>
<sequence>MSERPLVAYEPNALLGWLYHRFFDHIEVDEAWAAAVREADRRGTVVYVLRNLSFLDFLALDHLIKRLHLPQVRFANDLGLWVLEPMGRGWLSALGRRKDEEDARDLRRVIRDGSSAALFLKRPPSLVARASTRSSGRGQIEGDAYMRTLFEMQRETERPILLVPQVFVWSKQPDAAQHNMVDAVLGPREWPGKVRTLAQFLSNYKNVTLRAGEPVDVKAFLANEAAAQNGHGPVSDDVLVRRMTYTLLRRLERERRSVIGPTKKPPDRMREEVVRSPKLKKVIYDMAGPGEAERQVLTLRAMSMLREMEADLDMGTIAALDVTVEQLLPRMFGALEVDQPGIERLRKAMREGTVVLLPSHKSHIDYIVLAYVLYTHHLQLPIIAAGENLNFFPVGPILRRAGAFFIRRNFKGDRLYSAVVDAYIRRLIIDGFSLEFFMEGGRSRTGKLLPPKVGLLSLAVDAALGVRPRQIFFCPISIGYERVPEEKSYVHELSGGEKQKEDMRGFLGAFSVLLQRYGRISVQFGEPLSLETVLREDEEHHRAKNGDAAPSSTGTLSPARRRAVVTRVAYRVMNEINRVTAVTAGALVAAALLTHDKRGMPQAELIESCRRLARILHCFGARFSANLTPPHIVPSRRGNGNGQVAISEEAIREACALFVRAGHVTVRLPGREVHPDEQLGLARHGTDTIFVVPDEARLSLDLAKNILVHFFVSRAMVATALLGGPPSREGLKQRVLSLSRLFKYEFQFRADASFDQIFDETLAEMITDGELASEGMFVRFGSDEGRRRVMLYKSMLRNFVEGYRVAARGLAALLKGPLAPKDLTKRAIAVGERLYLAGEIERREAISAPLMENAFSSFVDQGYLTRLDGKLKLAESYATADAVRTVEARIAGFLESA</sequence>
<dbReference type="SMART" id="SM00563">
    <property type="entry name" value="PlsC"/>
    <property type="match status" value="1"/>
</dbReference>
<evidence type="ECO:0000256" key="7">
    <source>
        <dbReference type="ARBA" id="ARBA00023136"/>
    </source>
</evidence>
<evidence type="ECO:0000256" key="9">
    <source>
        <dbReference type="ARBA" id="ARBA00048427"/>
    </source>
</evidence>
<evidence type="ECO:0000256" key="8">
    <source>
        <dbReference type="ARBA" id="ARBA00023315"/>
    </source>
</evidence>
<feature type="compositionally biased region" description="Basic and acidic residues" evidence="10">
    <location>
        <begin position="536"/>
        <end position="545"/>
    </location>
</feature>
<evidence type="ECO:0000256" key="10">
    <source>
        <dbReference type="SAM" id="MobiDB-lite"/>
    </source>
</evidence>
<proteinExistence type="inferred from homology"/>
<accession>A0ABZ2KF60</accession>
<dbReference type="Pfam" id="PF19277">
    <property type="entry name" value="GPAT_C"/>
    <property type="match status" value="1"/>
</dbReference>
<reference evidence="12 13" key="1">
    <citation type="submission" date="2021-12" db="EMBL/GenBank/DDBJ databases">
        <title>Discovery of the Pendulisporaceae a myxobacterial family with distinct sporulation behavior and unique specialized metabolism.</title>
        <authorList>
            <person name="Garcia R."/>
            <person name="Popoff A."/>
            <person name="Bader C.D."/>
            <person name="Loehr J."/>
            <person name="Walesch S."/>
            <person name="Walt C."/>
            <person name="Boldt J."/>
            <person name="Bunk B."/>
            <person name="Haeckl F.J.F.P.J."/>
            <person name="Gunesch A.P."/>
            <person name="Birkelbach J."/>
            <person name="Nuebel U."/>
            <person name="Pietschmann T."/>
            <person name="Bach T."/>
            <person name="Mueller R."/>
        </authorList>
    </citation>
    <scope>NUCLEOTIDE SEQUENCE [LARGE SCALE GENOMIC DNA]</scope>
    <source>
        <strain evidence="12 13">MSr12523</strain>
    </source>
</reference>
<evidence type="ECO:0000256" key="6">
    <source>
        <dbReference type="ARBA" id="ARBA00022679"/>
    </source>
</evidence>